<name>A0ACC5R4U5_9HYPH</name>
<gene>
    <name evidence="1" type="ORF">JHL16_13515</name>
</gene>
<sequence length="86" mass="9651">MFLKKHSAIMRIAQSKSVRLLVARAGLTRIHSGIKPLQISQKISAIDKIGLATARAPGGEVRHRPWECFDRGRSTMWTVDRNDISI</sequence>
<accession>A0ACC5R4U5</accession>
<proteinExistence type="predicted"/>
<organism evidence="1 2">
    <name type="scientific">Taklimakanibacter albus</name>
    <dbReference type="NCBI Taxonomy" id="2800327"/>
    <lineage>
        <taxon>Bacteria</taxon>
        <taxon>Pseudomonadati</taxon>
        <taxon>Pseudomonadota</taxon>
        <taxon>Alphaproteobacteria</taxon>
        <taxon>Hyphomicrobiales</taxon>
        <taxon>Aestuariivirgaceae</taxon>
        <taxon>Taklimakanibacter</taxon>
    </lineage>
</organism>
<dbReference type="Proteomes" id="UP000616151">
    <property type="component" value="Unassembled WGS sequence"/>
</dbReference>
<evidence type="ECO:0000313" key="2">
    <source>
        <dbReference type="Proteomes" id="UP000616151"/>
    </source>
</evidence>
<protein>
    <submittedName>
        <fullName evidence="1">Uncharacterized protein</fullName>
    </submittedName>
</protein>
<comment type="caution">
    <text evidence="1">The sequence shown here is derived from an EMBL/GenBank/DDBJ whole genome shotgun (WGS) entry which is preliminary data.</text>
</comment>
<dbReference type="EMBL" id="JAENHL010000007">
    <property type="protein sequence ID" value="MBK1867368.1"/>
    <property type="molecule type" value="Genomic_DNA"/>
</dbReference>
<evidence type="ECO:0000313" key="1">
    <source>
        <dbReference type="EMBL" id="MBK1867368.1"/>
    </source>
</evidence>
<keyword evidence="2" id="KW-1185">Reference proteome</keyword>
<reference evidence="1" key="1">
    <citation type="submission" date="2021-01" db="EMBL/GenBank/DDBJ databases">
        <authorList>
            <person name="Sun Q."/>
        </authorList>
    </citation>
    <scope>NUCLEOTIDE SEQUENCE</scope>
    <source>
        <strain evidence="1">YIM B02566</strain>
    </source>
</reference>